<organism evidence="5 6">
    <name type="scientific">Ursus americanus</name>
    <name type="common">American black bear</name>
    <name type="synonym">Euarctos americanus</name>
    <dbReference type="NCBI Taxonomy" id="9643"/>
    <lineage>
        <taxon>Eukaryota</taxon>
        <taxon>Metazoa</taxon>
        <taxon>Chordata</taxon>
        <taxon>Craniata</taxon>
        <taxon>Vertebrata</taxon>
        <taxon>Euteleostomi</taxon>
        <taxon>Mammalia</taxon>
        <taxon>Eutheria</taxon>
        <taxon>Laurasiatheria</taxon>
        <taxon>Carnivora</taxon>
        <taxon>Caniformia</taxon>
        <taxon>Ursidae</taxon>
        <taxon>Ursus</taxon>
    </lineage>
</organism>
<dbReference type="InterPro" id="IPR000630">
    <property type="entry name" value="Ribosomal_uS8"/>
</dbReference>
<dbReference type="GO" id="GO:0005840">
    <property type="term" value="C:ribosome"/>
    <property type="evidence" value="ECO:0007669"/>
    <property type="project" value="UniProtKB-KW"/>
</dbReference>
<accession>A0A452RTT0</accession>
<evidence type="ECO:0000256" key="4">
    <source>
        <dbReference type="ARBA" id="ARBA00035422"/>
    </source>
</evidence>
<dbReference type="SUPFAM" id="SSF56047">
    <property type="entry name" value="Ribosomal protein S8"/>
    <property type="match status" value="1"/>
</dbReference>
<dbReference type="PANTHER" id="PTHR11758">
    <property type="entry name" value="40S RIBOSOMAL PROTEIN S15A"/>
    <property type="match status" value="1"/>
</dbReference>
<reference evidence="5" key="2">
    <citation type="submission" date="2025-08" db="UniProtKB">
        <authorList>
            <consortium name="Ensembl"/>
        </authorList>
    </citation>
    <scope>IDENTIFICATION</scope>
</reference>
<dbReference type="GO" id="GO:0006412">
    <property type="term" value="P:translation"/>
    <property type="evidence" value="ECO:0007669"/>
    <property type="project" value="InterPro"/>
</dbReference>
<dbReference type="GO" id="GO:1990904">
    <property type="term" value="C:ribonucleoprotein complex"/>
    <property type="evidence" value="ECO:0007669"/>
    <property type="project" value="UniProtKB-KW"/>
</dbReference>
<dbReference type="GO" id="GO:0003735">
    <property type="term" value="F:structural constituent of ribosome"/>
    <property type="evidence" value="ECO:0007669"/>
    <property type="project" value="InterPro"/>
</dbReference>
<sequence>MVFVNVLADALKSINNAEKRGERQVLIRLCSTVTVRFLTGIMKHEWLGKLPLTILA</sequence>
<dbReference type="GeneTree" id="ENSGT01150000290303"/>
<evidence type="ECO:0000256" key="3">
    <source>
        <dbReference type="ARBA" id="ARBA00023274"/>
    </source>
</evidence>
<dbReference type="STRING" id="9643.ENSUAMP00000022798"/>
<reference evidence="6" key="1">
    <citation type="submission" date="2016-06" db="EMBL/GenBank/DDBJ databases">
        <title>De novo assembly and RNA-Seq shows season-dependent expression and editing in black bear kidneys.</title>
        <authorList>
            <person name="Korstanje R."/>
            <person name="Srivastava A."/>
            <person name="Sarsani V.K."/>
            <person name="Sheehan S.M."/>
            <person name="Seger R.L."/>
            <person name="Barter M.E."/>
            <person name="Lindqvist C."/>
            <person name="Brody L.C."/>
            <person name="Mullikin J.C."/>
        </authorList>
    </citation>
    <scope>NUCLEOTIDE SEQUENCE [LARGE SCALE GENOMIC DNA]</scope>
</reference>
<keyword evidence="2" id="KW-0689">Ribosomal protein</keyword>
<dbReference type="Gene3D" id="3.30.1370.30">
    <property type="match status" value="1"/>
</dbReference>
<evidence type="ECO:0000313" key="5">
    <source>
        <dbReference type="Ensembl" id="ENSUAMP00000022798.1"/>
    </source>
</evidence>
<dbReference type="Proteomes" id="UP000291022">
    <property type="component" value="Unassembled WGS sequence"/>
</dbReference>
<dbReference type="InterPro" id="IPR035987">
    <property type="entry name" value="Ribosomal_uS8_sf"/>
</dbReference>
<reference evidence="5" key="3">
    <citation type="submission" date="2025-09" db="UniProtKB">
        <authorList>
            <consortium name="Ensembl"/>
        </authorList>
    </citation>
    <scope>IDENTIFICATION</scope>
</reference>
<keyword evidence="3" id="KW-0687">Ribonucleoprotein</keyword>
<dbReference type="AlphaFoldDB" id="A0A452RTT0"/>
<keyword evidence="6" id="KW-1185">Reference proteome</keyword>
<protein>
    <recommendedName>
        <fullName evidence="4">40S ribosomal protein S15a</fullName>
    </recommendedName>
</protein>
<name>A0A452RTT0_URSAM</name>
<proteinExistence type="inferred from homology"/>
<comment type="similarity">
    <text evidence="1">Belongs to the universal ribosomal protein uS8 family.</text>
</comment>
<evidence type="ECO:0000256" key="1">
    <source>
        <dbReference type="ARBA" id="ARBA00006471"/>
    </source>
</evidence>
<evidence type="ECO:0000256" key="2">
    <source>
        <dbReference type="ARBA" id="ARBA00022980"/>
    </source>
</evidence>
<dbReference type="OMA" id="ITDWEVE"/>
<dbReference type="Ensembl" id="ENSUAMT00000025474.1">
    <property type="protein sequence ID" value="ENSUAMP00000022798.1"/>
    <property type="gene ID" value="ENSUAMG00000017896.1"/>
</dbReference>
<evidence type="ECO:0000313" key="6">
    <source>
        <dbReference type="Proteomes" id="UP000291022"/>
    </source>
</evidence>